<dbReference type="InterPro" id="IPR050231">
    <property type="entry name" value="Iron_ascorbate_oxido_reductase"/>
</dbReference>
<dbReference type="InterPro" id="IPR027443">
    <property type="entry name" value="IPNS-like_sf"/>
</dbReference>
<dbReference type="Proteomes" id="UP001491310">
    <property type="component" value="Unassembled WGS sequence"/>
</dbReference>
<organism evidence="3 4">
    <name type="scientific">Coccomyxa subellipsoidea</name>
    <dbReference type="NCBI Taxonomy" id="248742"/>
    <lineage>
        <taxon>Eukaryota</taxon>
        <taxon>Viridiplantae</taxon>
        <taxon>Chlorophyta</taxon>
        <taxon>core chlorophytes</taxon>
        <taxon>Trebouxiophyceae</taxon>
        <taxon>Trebouxiophyceae incertae sedis</taxon>
        <taxon>Coccomyxaceae</taxon>
        <taxon>Coccomyxa</taxon>
    </lineage>
</organism>
<accession>A0ABR2YSL5</accession>
<keyword evidence="1" id="KW-0479">Metal-binding</keyword>
<dbReference type="Gene3D" id="2.60.120.330">
    <property type="entry name" value="B-lactam Antibiotic, Isopenicillin N Synthase, Chain"/>
    <property type="match status" value="1"/>
</dbReference>
<comment type="similarity">
    <text evidence="1">Belongs to the iron/ascorbate-dependent oxidoreductase family.</text>
</comment>
<sequence length="314" mass="35716">MVRPIVQVSLRDFDDRKQEITKELWKAATDVGFFYLKDHGLSEDEIQQMFRLSEAFFKLPAETKANYRFDLSKNIGWESGQQKRASHHLPELKESLQLKWHGMEGRWPSDQAIPDFQATSEAFMQKCQEISFKVLSCFALGLGFDEDFFTKNHDVTKADAQQTFRLMHYFPVEGKSFPPGFPRAGSHCDFETITLLFAKGAGLEVCPGREATSEHAVGDEWTECPALPGTITVNIGDALMRWSDDKLKSNYHRVRMPVSGEEQGSRYSIAYFNQANKNAIIKGKEGRYPPISAEEFVRESLRAIYVKQQPVAAA</sequence>
<feature type="domain" description="Fe2OG dioxygenase" evidence="2">
    <location>
        <begin position="159"/>
        <end position="275"/>
    </location>
</feature>
<proteinExistence type="inferred from homology"/>
<dbReference type="PROSITE" id="PS51471">
    <property type="entry name" value="FE2OG_OXY"/>
    <property type="match status" value="1"/>
</dbReference>
<reference evidence="3 4" key="1">
    <citation type="journal article" date="2024" name="Nat. Commun.">
        <title>Phylogenomics reveals the evolutionary origins of lichenization in chlorophyte algae.</title>
        <authorList>
            <person name="Puginier C."/>
            <person name="Libourel C."/>
            <person name="Otte J."/>
            <person name="Skaloud P."/>
            <person name="Haon M."/>
            <person name="Grisel S."/>
            <person name="Petersen M."/>
            <person name="Berrin J.G."/>
            <person name="Delaux P.M."/>
            <person name="Dal Grande F."/>
            <person name="Keller J."/>
        </authorList>
    </citation>
    <scope>NUCLEOTIDE SEQUENCE [LARGE SCALE GENOMIC DNA]</scope>
    <source>
        <strain evidence="3 4">SAG 216-7</strain>
    </source>
</reference>
<dbReference type="InterPro" id="IPR005123">
    <property type="entry name" value="Oxoglu/Fe-dep_dioxygenase_dom"/>
</dbReference>
<evidence type="ECO:0000313" key="4">
    <source>
        <dbReference type="Proteomes" id="UP001491310"/>
    </source>
</evidence>
<gene>
    <name evidence="3" type="ORF">WJX75_009198</name>
</gene>
<protein>
    <recommendedName>
        <fullName evidence="2">Fe2OG dioxygenase domain-containing protein</fullName>
    </recommendedName>
</protein>
<evidence type="ECO:0000259" key="2">
    <source>
        <dbReference type="PROSITE" id="PS51471"/>
    </source>
</evidence>
<dbReference type="InterPro" id="IPR044861">
    <property type="entry name" value="IPNS-like_FE2OG_OXY"/>
</dbReference>
<dbReference type="Pfam" id="PF03171">
    <property type="entry name" value="2OG-FeII_Oxy"/>
    <property type="match status" value="1"/>
</dbReference>
<name>A0ABR2YSL5_9CHLO</name>
<dbReference type="Pfam" id="PF14226">
    <property type="entry name" value="DIOX_N"/>
    <property type="match status" value="1"/>
</dbReference>
<keyword evidence="4" id="KW-1185">Reference proteome</keyword>
<dbReference type="InterPro" id="IPR026992">
    <property type="entry name" value="DIOX_N"/>
</dbReference>
<keyword evidence="1" id="KW-0408">Iron</keyword>
<dbReference type="SUPFAM" id="SSF51197">
    <property type="entry name" value="Clavaminate synthase-like"/>
    <property type="match status" value="1"/>
</dbReference>
<dbReference type="EMBL" id="JALJOT010000006">
    <property type="protein sequence ID" value="KAK9909897.1"/>
    <property type="molecule type" value="Genomic_DNA"/>
</dbReference>
<keyword evidence="1" id="KW-0560">Oxidoreductase</keyword>
<dbReference type="PANTHER" id="PTHR47990">
    <property type="entry name" value="2-OXOGLUTARATE (2OG) AND FE(II)-DEPENDENT OXYGENASE SUPERFAMILY PROTEIN-RELATED"/>
    <property type="match status" value="1"/>
</dbReference>
<comment type="caution">
    <text evidence="3">The sequence shown here is derived from an EMBL/GenBank/DDBJ whole genome shotgun (WGS) entry which is preliminary data.</text>
</comment>
<evidence type="ECO:0000313" key="3">
    <source>
        <dbReference type="EMBL" id="KAK9909897.1"/>
    </source>
</evidence>
<evidence type="ECO:0000256" key="1">
    <source>
        <dbReference type="RuleBase" id="RU003682"/>
    </source>
</evidence>